<dbReference type="PANTHER" id="PTHR34502:SF3">
    <property type="entry name" value="DUF6594 DOMAIN-CONTAINING PROTEIN"/>
    <property type="match status" value="1"/>
</dbReference>
<evidence type="ECO:0000313" key="4">
    <source>
        <dbReference type="EMBL" id="KXS97532.1"/>
    </source>
</evidence>
<name>A0A139H545_9PEZI</name>
<dbReference type="EMBL" id="LFZN01000140">
    <property type="protein sequence ID" value="KXS97532.1"/>
    <property type="molecule type" value="Genomic_DNA"/>
</dbReference>
<dbReference type="InterPro" id="IPR046529">
    <property type="entry name" value="DUF6594"/>
</dbReference>
<accession>A0A139H545</accession>
<evidence type="ECO:0000256" key="1">
    <source>
        <dbReference type="SAM" id="MobiDB-lite"/>
    </source>
</evidence>
<keyword evidence="2" id="KW-1133">Transmembrane helix</keyword>
<protein>
    <recommendedName>
        <fullName evidence="3">DUF6594 domain-containing protein</fullName>
    </recommendedName>
</protein>
<sequence length="396" mass="45188">MERHVNDVDTEKLGIELRSPSTGIGSEPDVEAGKAVISPRQSWASRALKRIFREPKPKPAPEEDEWSSLTRKLDQTPKGYAAIAAFQSSDRNFLQYRGFGYLHGRVLSDLQYGIERLEEELDRLDQYDKEPCRRRLQCMEDDRDMAVEDTSMADYADDDRIGRQRPAVLLELREKLLEYDGFLLKTKEMATLQRPAKRDYESLKNFFINTAPVTVKEAMYVRRKEDIVTLRSGRESAAFDGLVEMGLNRMHKFMKRYLKSEIVQRLFLTQELRDKTESKYINYFSPAKIDALVNVIITMVIFILLVLPVIIMYRVTEMGKSQSPLDAIGVLIVFTLIFGMAVSALTTAKRHELFGASAAYAAVLVVFIGNFGVQQVDPGSTEAWKSILTQASRMSR</sequence>
<evidence type="ECO:0000256" key="2">
    <source>
        <dbReference type="SAM" id="Phobius"/>
    </source>
</evidence>
<feature type="compositionally biased region" description="Basic and acidic residues" evidence="1">
    <location>
        <begin position="1"/>
        <end position="15"/>
    </location>
</feature>
<keyword evidence="2" id="KW-0472">Membrane</keyword>
<organism evidence="4 5">
    <name type="scientific">Pseudocercospora eumusae</name>
    <dbReference type="NCBI Taxonomy" id="321146"/>
    <lineage>
        <taxon>Eukaryota</taxon>
        <taxon>Fungi</taxon>
        <taxon>Dikarya</taxon>
        <taxon>Ascomycota</taxon>
        <taxon>Pezizomycotina</taxon>
        <taxon>Dothideomycetes</taxon>
        <taxon>Dothideomycetidae</taxon>
        <taxon>Mycosphaerellales</taxon>
        <taxon>Mycosphaerellaceae</taxon>
        <taxon>Pseudocercospora</taxon>
    </lineage>
</organism>
<dbReference type="EMBL" id="LFZN01000140">
    <property type="protein sequence ID" value="KXS97533.1"/>
    <property type="molecule type" value="Genomic_DNA"/>
</dbReference>
<comment type="caution">
    <text evidence="4">The sequence shown here is derived from an EMBL/GenBank/DDBJ whole genome shotgun (WGS) entry which is preliminary data.</text>
</comment>
<reference evidence="4 5" key="1">
    <citation type="submission" date="2015-07" db="EMBL/GenBank/DDBJ databases">
        <title>Comparative genomics of the Sigatoka disease complex on banana suggests a link between parallel evolutionary changes in Pseudocercospora fijiensis and Pseudocercospora eumusae and increased virulence on the banana host.</title>
        <authorList>
            <person name="Chang T.-C."/>
            <person name="Salvucci A."/>
            <person name="Crous P.W."/>
            <person name="Stergiopoulos I."/>
        </authorList>
    </citation>
    <scope>NUCLEOTIDE SEQUENCE [LARGE SCALE GENOMIC DNA]</scope>
    <source>
        <strain evidence="4 5">CBS 114824</strain>
    </source>
</reference>
<keyword evidence="5" id="KW-1185">Reference proteome</keyword>
<evidence type="ECO:0000313" key="5">
    <source>
        <dbReference type="Proteomes" id="UP000070133"/>
    </source>
</evidence>
<dbReference type="STRING" id="321146.A0A139H545"/>
<feature type="region of interest" description="Disordered" evidence="1">
    <location>
        <begin position="1"/>
        <end position="36"/>
    </location>
</feature>
<gene>
    <name evidence="4" type="ORF">AC578_4595</name>
</gene>
<dbReference type="AlphaFoldDB" id="A0A139H545"/>
<dbReference type="Proteomes" id="UP000070133">
    <property type="component" value="Unassembled WGS sequence"/>
</dbReference>
<feature type="domain" description="DUF6594" evidence="3">
    <location>
        <begin position="80"/>
        <end position="365"/>
    </location>
</feature>
<keyword evidence="2" id="KW-0812">Transmembrane</keyword>
<proteinExistence type="predicted"/>
<evidence type="ECO:0000259" key="3">
    <source>
        <dbReference type="Pfam" id="PF20237"/>
    </source>
</evidence>
<dbReference type="EMBL" id="LFZN01000140">
    <property type="protein sequence ID" value="KXS97531.1"/>
    <property type="molecule type" value="Genomic_DNA"/>
</dbReference>
<feature type="transmembrane region" description="Helical" evidence="2">
    <location>
        <begin position="325"/>
        <end position="347"/>
    </location>
</feature>
<feature type="transmembrane region" description="Helical" evidence="2">
    <location>
        <begin position="291"/>
        <end position="313"/>
    </location>
</feature>
<feature type="transmembrane region" description="Helical" evidence="2">
    <location>
        <begin position="353"/>
        <end position="373"/>
    </location>
</feature>
<dbReference type="PANTHER" id="PTHR34502">
    <property type="entry name" value="DUF6594 DOMAIN-CONTAINING PROTEIN-RELATED"/>
    <property type="match status" value="1"/>
</dbReference>
<dbReference type="Pfam" id="PF20237">
    <property type="entry name" value="DUF6594"/>
    <property type="match status" value="1"/>
</dbReference>